<dbReference type="InterPro" id="IPR040624">
    <property type="entry name" value="HalOD1"/>
</dbReference>
<gene>
    <name evidence="2" type="ORF">SAMN04489842_2321</name>
</gene>
<protein>
    <recommendedName>
        <fullName evidence="1">Halobacterial output domain-containing protein</fullName>
    </recommendedName>
</protein>
<accession>A0A1H1G9D9</accession>
<name>A0A1H1G9D9_NATTX</name>
<dbReference type="EMBL" id="FNLC01000002">
    <property type="protein sequence ID" value="SDR09699.1"/>
    <property type="molecule type" value="Genomic_DNA"/>
</dbReference>
<organism evidence="2 3">
    <name type="scientific">Natronobacterium texcoconense</name>
    <dbReference type="NCBI Taxonomy" id="1095778"/>
    <lineage>
        <taxon>Archaea</taxon>
        <taxon>Methanobacteriati</taxon>
        <taxon>Methanobacteriota</taxon>
        <taxon>Stenosarchaea group</taxon>
        <taxon>Halobacteria</taxon>
        <taxon>Halobacteriales</taxon>
        <taxon>Natrialbaceae</taxon>
        <taxon>Natronobacterium</taxon>
    </lineage>
</organism>
<feature type="domain" description="Halobacterial output" evidence="1">
    <location>
        <begin position="23"/>
        <end position="92"/>
    </location>
</feature>
<dbReference type="Pfam" id="PF18545">
    <property type="entry name" value="HalOD1"/>
    <property type="match status" value="1"/>
</dbReference>
<evidence type="ECO:0000313" key="2">
    <source>
        <dbReference type="EMBL" id="SDR09699.1"/>
    </source>
</evidence>
<evidence type="ECO:0000313" key="3">
    <source>
        <dbReference type="Proteomes" id="UP000198848"/>
    </source>
</evidence>
<reference evidence="3" key="1">
    <citation type="submission" date="2016-10" db="EMBL/GenBank/DDBJ databases">
        <authorList>
            <person name="Varghese N."/>
            <person name="Submissions S."/>
        </authorList>
    </citation>
    <scope>NUCLEOTIDE SEQUENCE [LARGE SCALE GENOMIC DNA]</scope>
    <source>
        <strain evidence="3">DSM 24767</strain>
    </source>
</reference>
<sequence length="95" mass="10447">MVNHGHNGPPEDDAVVVRADQHDSESLLQTIVRAVAIKKNVADLPPLYEQVDPEAMTELLDHAKRRNVETTIEFAYDGCSVAVSQDGSVRIYSTT</sequence>
<dbReference type="Proteomes" id="UP000198848">
    <property type="component" value="Unassembled WGS sequence"/>
</dbReference>
<keyword evidence="3" id="KW-1185">Reference proteome</keyword>
<dbReference type="OrthoDB" id="327217at2157"/>
<dbReference type="RefSeq" id="WP_090381773.1">
    <property type="nucleotide sequence ID" value="NZ_FNLC01000002.1"/>
</dbReference>
<evidence type="ECO:0000259" key="1">
    <source>
        <dbReference type="Pfam" id="PF18545"/>
    </source>
</evidence>
<dbReference type="AlphaFoldDB" id="A0A1H1G9D9"/>
<proteinExistence type="predicted"/>